<comment type="similarity">
    <text evidence="5 14 16">Belongs to the RNase HII family.</text>
</comment>
<gene>
    <name evidence="14" type="primary">rnhB</name>
    <name evidence="19" type="ORF">ACFQ38_03160</name>
</gene>
<sequence>MAVKTVKEISNALKKTLEMMPWIEELAADERAGVQTALKRWHRENEKRKRKLIAYEEKKSFDKQFKRFAGDLVAGIDEAGRGPLAGPVVCAAVILPEDAQELIGLDDSKKISKSERERYAAIIRDIAVSYAVHIQSARRIDELNIYAATRESMERTVEQLPIKPDIVIADAMQLTVSCPSEAIIKGDAQSLAIAAASILAKTTRDHLMDELDNEYPMYKFKNNAGYGTADHLEALYMHGPCEHHRKTFEPIKSMLKRREADEPSFNSEFDNYPINK</sequence>
<dbReference type="PANTHER" id="PTHR10954:SF18">
    <property type="entry name" value="RIBONUCLEASE HII"/>
    <property type="match status" value="1"/>
</dbReference>
<evidence type="ECO:0000256" key="11">
    <source>
        <dbReference type="ARBA" id="ARBA00022759"/>
    </source>
</evidence>
<evidence type="ECO:0000256" key="2">
    <source>
        <dbReference type="ARBA" id="ARBA00001946"/>
    </source>
</evidence>
<evidence type="ECO:0000256" key="16">
    <source>
        <dbReference type="RuleBase" id="RU003515"/>
    </source>
</evidence>
<feature type="domain" description="RNase H type-2" evidence="18">
    <location>
        <begin position="71"/>
        <end position="260"/>
    </location>
</feature>
<evidence type="ECO:0000256" key="10">
    <source>
        <dbReference type="ARBA" id="ARBA00022723"/>
    </source>
</evidence>
<feature type="binding site" evidence="14 15">
    <location>
        <position position="77"/>
    </location>
    <ligand>
        <name>a divalent metal cation</name>
        <dbReference type="ChEBI" id="CHEBI:60240"/>
    </ligand>
</feature>
<evidence type="ECO:0000256" key="8">
    <source>
        <dbReference type="ARBA" id="ARBA00022490"/>
    </source>
</evidence>
<evidence type="ECO:0000256" key="4">
    <source>
        <dbReference type="ARBA" id="ARBA00004496"/>
    </source>
</evidence>
<proteinExistence type="inferred from homology"/>
<dbReference type="Pfam" id="PF01351">
    <property type="entry name" value="RNase_HII"/>
    <property type="match status" value="1"/>
</dbReference>
<dbReference type="InterPro" id="IPR012337">
    <property type="entry name" value="RNaseH-like_sf"/>
</dbReference>
<comment type="function">
    <text evidence="3 14 16">Endonuclease that specifically degrades the RNA of RNA-DNA hybrids.</text>
</comment>
<evidence type="ECO:0000256" key="13">
    <source>
        <dbReference type="ARBA" id="ARBA00023211"/>
    </source>
</evidence>
<dbReference type="HAMAP" id="MF_00052_B">
    <property type="entry name" value="RNase_HII_B"/>
    <property type="match status" value="1"/>
</dbReference>
<keyword evidence="8 14" id="KW-0963">Cytoplasm</keyword>
<evidence type="ECO:0000256" key="1">
    <source>
        <dbReference type="ARBA" id="ARBA00000077"/>
    </source>
</evidence>
<dbReference type="InterPro" id="IPR024567">
    <property type="entry name" value="RNase_HII/HIII_dom"/>
</dbReference>
<dbReference type="EMBL" id="JBHTLT010000016">
    <property type="protein sequence ID" value="MFD1204131.1"/>
    <property type="molecule type" value="Genomic_DNA"/>
</dbReference>
<evidence type="ECO:0000256" key="14">
    <source>
        <dbReference type="HAMAP-Rule" id="MF_00052"/>
    </source>
</evidence>
<keyword evidence="10 14" id="KW-0479">Metal-binding</keyword>
<keyword evidence="20" id="KW-1185">Reference proteome</keyword>
<dbReference type="InterPro" id="IPR022898">
    <property type="entry name" value="RNase_HII"/>
</dbReference>
<name>A0ABW3TTP0_9BACL</name>
<evidence type="ECO:0000256" key="17">
    <source>
        <dbReference type="SAM" id="MobiDB-lite"/>
    </source>
</evidence>
<evidence type="ECO:0000256" key="12">
    <source>
        <dbReference type="ARBA" id="ARBA00022801"/>
    </source>
</evidence>
<comment type="catalytic activity">
    <reaction evidence="1 14 15 16">
        <text>Endonucleolytic cleavage to 5'-phosphomonoester.</text>
        <dbReference type="EC" id="3.1.26.4"/>
    </reaction>
</comment>
<dbReference type="Proteomes" id="UP001597231">
    <property type="component" value="Unassembled WGS sequence"/>
</dbReference>
<evidence type="ECO:0000256" key="3">
    <source>
        <dbReference type="ARBA" id="ARBA00004065"/>
    </source>
</evidence>
<dbReference type="PANTHER" id="PTHR10954">
    <property type="entry name" value="RIBONUCLEASE H2 SUBUNIT A"/>
    <property type="match status" value="1"/>
</dbReference>
<keyword evidence="13 14" id="KW-0464">Manganese</keyword>
<dbReference type="InterPro" id="IPR001352">
    <property type="entry name" value="RNase_HII/HIII"/>
</dbReference>
<evidence type="ECO:0000313" key="19">
    <source>
        <dbReference type="EMBL" id="MFD1204131.1"/>
    </source>
</evidence>
<evidence type="ECO:0000256" key="5">
    <source>
        <dbReference type="ARBA" id="ARBA00007383"/>
    </source>
</evidence>
<evidence type="ECO:0000259" key="18">
    <source>
        <dbReference type="PROSITE" id="PS51975"/>
    </source>
</evidence>
<organism evidence="19 20">
    <name type="scientific">Sporosarcina contaminans</name>
    <dbReference type="NCBI Taxonomy" id="633403"/>
    <lineage>
        <taxon>Bacteria</taxon>
        <taxon>Bacillati</taxon>
        <taxon>Bacillota</taxon>
        <taxon>Bacilli</taxon>
        <taxon>Bacillales</taxon>
        <taxon>Caryophanaceae</taxon>
        <taxon>Sporosarcina</taxon>
    </lineage>
</organism>
<protein>
    <recommendedName>
        <fullName evidence="7 14">Ribonuclease HII</fullName>
        <shortName evidence="14">RNase HII</shortName>
        <ecNumber evidence="6 14">3.1.26.4</ecNumber>
    </recommendedName>
</protein>
<dbReference type="CDD" id="cd07182">
    <property type="entry name" value="RNase_HII_bacteria_HII_like"/>
    <property type="match status" value="1"/>
</dbReference>
<evidence type="ECO:0000256" key="7">
    <source>
        <dbReference type="ARBA" id="ARBA00019179"/>
    </source>
</evidence>
<comment type="cofactor">
    <cofactor evidence="14 15">
        <name>Mn(2+)</name>
        <dbReference type="ChEBI" id="CHEBI:29035"/>
    </cofactor>
    <cofactor evidence="14 15">
        <name>Mg(2+)</name>
        <dbReference type="ChEBI" id="CHEBI:18420"/>
    </cofactor>
    <text evidence="14 15">Manganese or magnesium. Binds 1 divalent metal ion per monomer in the absence of substrate. May bind a second metal ion after substrate binding.</text>
</comment>
<dbReference type="PROSITE" id="PS51975">
    <property type="entry name" value="RNASE_H_2"/>
    <property type="match status" value="1"/>
</dbReference>
<comment type="subcellular location">
    <subcellularLocation>
        <location evidence="4 14">Cytoplasm</location>
    </subcellularLocation>
</comment>
<accession>A0ABW3TTP0</accession>
<feature type="region of interest" description="Disordered" evidence="17">
    <location>
        <begin position="255"/>
        <end position="276"/>
    </location>
</feature>
<evidence type="ECO:0000256" key="9">
    <source>
        <dbReference type="ARBA" id="ARBA00022722"/>
    </source>
</evidence>
<evidence type="ECO:0000256" key="15">
    <source>
        <dbReference type="PROSITE-ProRule" id="PRU01319"/>
    </source>
</evidence>
<dbReference type="SUPFAM" id="SSF53098">
    <property type="entry name" value="Ribonuclease H-like"/>
    <property type="match status" value="1"/>
</dbReference>
<keyword evidence="9 14" id="KW-0540">Nuclease</keyword>
<evidence type="ECO:0000256" key="6">
    <source>
        <dbReference type="ARBA" id="ARBA00012180"/>
    </source>
</evidence>
<dbReference type="GO" id="GO:0004523">
    <property type="term" value="F:RNA-DNA hybrid ribonuclease activity"/>
    <property type="evidence" value="ECO:0007669"/>
    <property type="project" value="UniProtKB-EC"/>
</dbReference>
<feature type="binding site" evidence="14 15">
    <location>
        <position position="170"/>
    </location>
    <ligand>
        <name>a divalent metal cation</name>
        <dbReference type="ChEBI" id="CHEBI:60240"/>
    </ligand>
</feature>
<dbReference type="InterPro" id="IPR036397">
    <property type="entry name" value="RNaseH_sf"/>
</dbReference>
<dbReference type="Gene3D" id="3.30.420.10">
    <property type="entry name" value="Ribonuclease H-like superfamily/Ribonuclease H"/>
    <property type="match status" value="1"/>
</dbReference>
<dbReference type="NCBIfam" id="NF000594">
    <property type="entry name" value="PRK00015.1-1"/>
    <property type="match status" value="1"/>
</dbReference>
<dbReference type="EC" id="3.1.26.4" evidence="6 14"/>
<feature type="binding site" evidence="14 15">
    <location>
        <position position="78"/>
    </location>
    <ligand>
        <name>a divalent metal cation</name>
        <dbReference type="ChEBI" id="CHEBI:60240"/>
    </ligand>
</feature>
<reference evidence="20" key="1">
    <citation type="journal article" date="2019" name="Int. J. Syst. Evol. Microbiol.">
        <title>The Global Catalogue of Microorganisms (GCM) 10K type strain sequencing project: providing services to taxonomists for standard genome sequencing and annotation.</title>
        <authorList>
            <consortium name="The Broad Institute Genomics Platform"/>
            <consortium name="The Broad Institute Genome Sequencing Center for Infectious Disease"/>
            <person name="Wu L."/>
            <person name="Ma J."/>
        </authorList>
    </citation>
    <scope>NUCLEOTIDE SEQUENCE [LARGE SCALE GENOMIC DNA]</scope>
    <source>
        <strain evidence="20">CCUG 53915</strain>
    </source>
</reference>
<dbReference type="RefSeq" id="WP_381479771.1">
    <property type="nucleotide sequence ID" value="NZ_JBHTLT010000016.1"/>
</dbReference>
<comment type="caution">
    <text evidence="19">The sequence shown here is derived from an EMBL/GenBank/DDBJ whole genome shotgun (WGS) entry which is preliminary data.</text>
</comment>
<dbReference type="NCBIfam" id="NF000595">
    <property type="entry name" value="PRK00015.1-3"/>
    <property type="match status" value="1"/>
</dbReference>
<keyword evidence="11 14" id="KW-0255">Endonuclease</keyword>
<keyword evidence="12 14" id="KW-0378">Hydrolase</keyword>
<evidence type="ECO:0000313" key="20">
    <source>
        <dbReference type="Proteomes" id="UP001597231"/>
    </source>
</evidence>
<comment type="cofactor">
    <cofactor evidence="2">
        <name>Mg(2+)</name>
        <dbReference type="ChEBI" id="CHEBI:18420"/>
    </cofactor>
</comment>